<gene>
    <name evidence="1" type="ORF">GCM10011501_01210</name>
</gene>
<sequence>MLDIYAGENALKTIKEQGFKQELFTSMLGASGGPKWFPL</sequence>
<keyword evidence="2" id="KW-1185">Reference proteome</keyword>
<dbReference type="EMBL" id="BNAH01000001">
    <property type="protein sequence ID" value="GHE77417.1"/>
    <property type="molecule type" value="Genomic_DNA"/>
</dbReference>
<dbReference type="Proteomes" id="UP000626370">
    <property type="component" value="Unassembled WGS sequence"/>
</dbReference>
<name>A0ABQ3IE18_9GAMM</name>
<evidence type="ECO:0000313" key="2">
    <source>
        <dbReference type="Proteomes" id="UP000626370"/>
    </source>
</evidence>
<evidence type="ECO:0000313" key="1">
    <source>
        <dbReference type="EMBL" id="GHE77417.1"/>
    </source>
</evidence>
<proteinExistence type="predicted"/>
<reference evidence="2" key="1">
    <citation type="journal article" date="2019" name="Int. J. Syst. Evol. Microbiol.">
        <title>The Global Catalogue of Microorganisms (GCM) 10K type strain sequencing project: providing services to taxonomists for standard genome sequencing and annotation.</title>
        <authorList>
            <consortium name="The Broad Institute Genomics Platform"/>
            <consortium name="The Broad Institute Genome Sequencing Center for Infectious Disease"/>
            <person name="Wu L."/>
            <person name="Ma J."/>
        </authorList>
    </citation>
    <scope>NUCLEOTIDE SEQUENCE [LARGE SCALE GENOMIC DNA]</scope>
    <source>
        <strain evidence="2">CGMCC 1.15922</strain>
    </source>
</reference>
<organism evidence="1 2">
    <name type="scientific">Thalassotalea profundi</name>
    <dbReference type="NCBI Taxonomy" id="2036687"/>
    <lineage>
        <taxon>Bacteria</taxon>
        <taxon>Pseudomonadati</taxon>
        <taxon>Pseudomonadota</taxon>
        <taxon>Gammaproteobacteria</taxon>
        <taxon>Alteromonadales</taxon>
        <taxon>Colwelliaceae</taxon>
        <taxon>Thalassotalea</taxon>
    </lineage>
</organism>
<protein>
    <submittedName>
        <fullName evidence="1">Uncharacterized protein</fullName>
    </submittedName>
</protein>
<comment type="caution">
    <text evidence="1">The sequence shown here is derived from an EMBL/GenBank/DDBJ whole genome shotgun (WGS) entry which is preliminary data.</text>
</comment>
<accession>A0ABQ3IE18</accession>